<dbReference type="EMBL" id="BMNK01000005">
    <property type="protein sequence ID" value="GGP07223.1"/>
    <property type="molecule type" value="Genomic_DNA"/>
</dbReference>
<comment type="caution">
    <text evidence="2">The sequence shown here is derived from an EMBL/GenBank/DDBJ whole genome shotgun (WGS) entry which is preliminary data.</text>
</comment>
<evidence type="ECO:0000256" key="1">
    <source>
        <dbReference type="SAM" id="Phobius"/>
    </source>
</evidence>
<proteinExistence type="predicted"/>
<sequence>MNQSWHSNVAMDDAHVETQIGNVHGNVTIYSVSSNDPPQHKYRVGMYYLNGDMPRRAEQLIEEAAMHGRYRSNEVAYYWVLATLSDRTLDHLGQDEFAHLTSARAMVAEFPSDPWRQAFDVVIELINCISEEEPGSLDDKRMSAALTAYQALPRQRQDEIRRHLEMIMGGWLQDQLEELERDHVKEMRISGHRRDRVWKFFEPDPEPPRRILPPRPVLDPGKRFTVITGAVLGGLGALGMFGLMVSGSPLALSAVLTLVCAWAVAVFKFGLPQRLETRNSSAAGWPTEFGVSVSLSVERLFDRAGPSDPVAARQWQWASAPTRARLKAELIHLYGGDQRSASSIKWLIMWHAKNTAGQFSAGVQLTPSGPPVAVVAGTAALVLAGLIALVGTASVSFIGMLGSGIMLGLGAAIAWSDTLDYLAAVIDHPRASAETHRRFVAEQQEHERWSGVLADRPTDLEMAMWLDYDKMAIKSQALKDYGLSNRDVVAHLTLTEADVPCQRARVLYGPWRYSAYKVLLFLLTDGGVRQVTVRLNFATANTHNEERTTFRYEVIASAKVAEASVRFENGRRKVTTGDEIRFYEQPNLVLSRTFRLSLVNAQPIDVIVDNYQEGLLDRMQEDINYLYALALDVSGVTGALRILEAVSAEGREWLANERARLRRRMRDFIQSQKTGNTFDGARHLPKILPGIRPELPPTD</sequence>
<keyword evidence="1" id="KW-0812">Transmembrane</keyword>
<keyword evidence="1" id="KW-0472">Membrane</keyword>
<dbReference type="Proteomes" id="UP000660745">
    <property type="component" value="Unassembled WGS sequence"/>
</dbReference>
<name>A0A918A4V4_9ACTN</name>
<evidence type="ECO:0000313" key="3">
    <source>
        <dbReference type="Proteomes" id="UP000660745"/>
    </source>
</evidence>
<keyword evidence="3" id="KW-1185">Reference proteome</keyword>
<reference evidence="2" key="2">
    <citation type="submission" date="2020-09" db="EMBL/GenBank/DDBJ databases">
        <authorList>
            <person name="Sun Q."/>
            <person name="Zhou Y."/>
        </authorList>
    </citation>
    <scope>NUCLEOTIDE SEQUENCE</scope>
    <source>
        <strain evidence="2">CGMCC 4.7430</strain>
    </source>
</reference>
<evidence type="ECO:0000313" key="2">
    <source>
        <dbReference type="EMBL" id="GGP07223.1"/>
    </source>
</evidence>
<dbReference type="AlphaFoldDB" id="A0A918A4V4"/>
<feature type="transmembrane region" description="Helical" evidence="1">
    <location>
        <begin position="224"/>
        <end position="244"/>
    </location>
</feature>
<accession>A0A918A4V4</accession>
<gene>
    <name evidence="2" type="ORF">GCM10012278_34140</name>
</gene>
<protein>
    <submittedName>
        <fullName evidence="2">Uncharacterized protein</fullName>
    </submittedName>
</protein>
<reference evidence="2" key="1">
    <citation type="journal article" date="2014" name="Int. J. Syst. Evol. Microbiol.">
        <title>Complete genome sequence of Corynebacterium casei LMG S-19264T (=DSM 44701T), isolated from a smear-ripened cheese.</title>
        <authorList>
            <consortium name="US DOE Joint Genome Institute (JGI-PGF)"/>
            <person name="Walter F."/>
            <person name="Albersmeier A."/>
            <person name="Kalinowski J."/>
            <person name="Ruckert C."/>
        </authorList>
    </citation>
    <scope>NUCLEOTIDE SEQUENCE</scope>
    <source>
        <strain evidence="2">CGMCC 4.7430</strain>
    </source>
</reference>
<organism evidence="2 3">
    <name type="scientific">Nonomuraea glycinis</name>
    <dbReference type="NCBI Taxonomy" id="2047744"/>
    <lineage>
        <taxon>Bacteria</taxon>
        <taxon>Bacillati</taxon>
        <taxon>Actinomycetota</taxon>
        <taxon>Actinomycetes</taxon>
        <taxon>Streptosporangiales</taxon>
        <taxon>Streptosporangiaceae</taxon>
        <taxon>Nonomuraea</taxon>
    </lineage>
</organism>
<feature type="transmembrane region" description="Helical" evidence="1">
    <location>
        <begin position="372"/>
        <end position="391"/>
    </location>
</feature>
<feature type="transmembrane region" description="Helical" evidence="1">
    <location>
        <begin position="250"/>
        <end position="271"/>
    </location>
</feature>
<keyword evidence="1" id="KW-1133">Transmembrane helix</keyword>